<dbReference type="EMBL" id="JBDLNU010000002">
    <property type="protein sequence ID" value="MFM1728594.1"/>
    <property type="molecule type" value="Genomic_DNA"/>
</dbReference>
<sequence length="473" mass="49881">MTESIDWESRIAAVQWQELRHAYGEATDVPELLRACMTDPEAPWELAGSIVHQGSLYTSTPAALPIPAAMIVADACTGRVEALGVIDFFGSSVYAGRALTDEHSGVAGPEFDAQSRGAFRECLTTVAALGRSTDAEVAEAVVAACTWLDTPLPAVTELLTDVAGSGVPASVRADALLGLSRQGQLAPDLARKVRQSGETIERFAVAWGEIVEGRETPESIAELASTWDVVSDFQKRVRIEDPAGALAELRVPWPLLDTMIAAGPKTAKDAAAALSTRLQIQPGDADEIVARAHTLARHPDPEVRTSAVSLLAETGHWDEAKAVTAALLDNAHGPLTPDVLALLLTSIRNDAAPEHWQTALLEHLDTAPAPVMTPVPLESMATPLPSAMRWAGVPCTPELLRRVRAQLAAALIDPGPHNQRVIGWASLVAEWGADATDAAPEILAALPLAPNPCATALAEIGAASDRAFLSPPR</sequence>
<organism evidence="1 2">
    <name type="scientific">Prescottella soli</name>
    <dbReference type="NCBI Taxonomy" id="1543852"/>
    <lineage>
        <taxon>Bacteria</taxon>
        <taxon>Bacillati</taxon>
        <taxon>Actinomycetota</taxon>
        <taxon>Actinomycetes</taxon>
        <taxon>Mycobacteriales</taxon>
        <taxon>Nocardiaceae</taxon>
        <taxon>Prescottella</taxon>
    </lineage>
</organism>
<comment type="caution">
    <text evidence="1">The sequence shown here is derived from an EMBL/GenBank/DDBJ whole genome shotgun (WGS) entry which is preliminary data.</text>
</comment>
<dbReference type="RefSeq" id="WP_348604970.1">
    <property type="nucleotide sequence ID" value="NZ_CP157276.1"/>
</dbReference>
<protein>
    <recommendedName>
        <fullName evidence="3">HEAT repeat domain-containing protein</fullName>
    </recommendedName>
</protein>
<reference evidence="1 2" key="1">
    <citation type="submission" date="2023-11" db="EMBL/GenBank/DDBJ databases">
        <authorList>
            <person name="Val-Calvo J."/>
            <person name="Scortti M."/>
            <person name="Vazquez-Boland J."/>
        </authorList>
    </citation>
    <scope>NUCLEOTIDE SEQUENCE [LARGE SCALE GENOMIC DNA]</scope>
    <source>
        <strain evidence="1 2">DSM 46662</strain>
    </source>
</reference>
<proteinExistence type="predicted"/>
<dbReference type="InterPro" id="IPR016024">
    <property type="entry name" value="ARM-type_fold"/>
</dbReference>
<evidence type="ECO:0008006" key="3">
    <source>
        <dbReference type="Google" id="ProtNLM"/>
    </source>
</evidence>
<accession>A0ABW9FTR3</accession>
<gene>
    <name evidence="1" type="ORF">ABEU19_002086</name>
</gene>
<dbReference type="Proteomes" id="UP001629744">
    <property type="component" value="Unassembled WGS sequence"/>
</dbReference>
<dbReference type="SUPFAM" id="SSF48371">
    <property type="entry name" value="ARM repeat"/>
    <property type="match status" value="1"/>
</dbReference>
<evidence type="ECO:0000313" key="1">
    <source>
        <dbReference type="EMBL" id="MFM1728594.1"/>
    </source>
</evidence>
<name>A0ABW9FTR3_9NOCA</name>
<keyword evidence="2" id="KW-1185">Reference proteome</keyword>
<evidence type="ECO:0000313" key="2">
    <source>
        <dbReference type="Proteomes" id="UP001629744"/>
    </source>
</evidence>